<dbReference type="Pfam" id="PF05991">
    <property type="entry name" value="NYN_YacP"/>
    <property type="match status" value="1"/>
</dbReference>
<dbReference type="Proteomes" id="UP000316925">
    <property type="component" value="Unassembled WGS sequence"/>
</dbReference>
<name>A0A523YN11_UNCAE</name>
<comment type="caution">
    <text evidence="1">The sequence shown here is derived from an EMBL/GenBank/DDBJ whole genome shotgun (WGS) entry which is preliminary data.</text>
</comment>
<evidence type="ECO:0000313" key="2">
    <source>
        <dbReference type="Proteomes" id="UP000316925"/>
    </source>
</evidence>
<proteinExistence type="predicted"/>
<sequence length="172" mass="19761">MKVAILVDGYNVIYSSPLLKRLLKKSAYRAQEGLIRLASNYFSMKGVEGYVIFDSYRRPCQDTEKEISTNLKIIFTGKGKTADSYIERFTSQYKSYYDYIYVVTADYSQRMTVIDKGVLLLSPQNFLGEVETCQKALTKKYSSIPPGSHLRVSDYLEDGVRKKLERIAKEEN</sequence>
<evidence type="ECO:0008006" key="3">
    <source>
        <dbReference type="Google" id="ProtNLM"/>
    </source>
</evidence>
<accession>A0A523YN11</accession>
<dbReference type="PANTHER" id="PTHR34547:SF1">
    <property type="entry name" value="YACP-LIKE NYN DOMAIN PROTEIN"/>
    <property type="match status" value="1"/>
</dbReference>
<dbReference type="EMBL" id="SOIJ01000168">
    <property type="protein sequence ID" value="TET92873.1"/>
    <property type="molecule type" value="Genomic_DNA"/>
</dbReference>
<organism evidence="1 2">
    <name type="scientific">Aerophobetes bacterium</name>
    <dbReference type="NCBI Taxonomy" id="2030807"/>
    <lineage>
        <taxon>Bacteria</taxon>
        <taxon>Candidatus Aerophobota</taxon>
    </lineage>
</organism>
<dbReference type="InterPro" id="IPR010298">
    <property type="entry name" value="YacP-like"/>
</dbReference>
<gene>
    <name evidence="1" type="ORF">E3J33_02935</name>
</gene>
<dbReference type="AlphaFoldDB" id="A0A523YN11"/>
<dbReference type="PANTHER" id="PTHR34547">
    <property type="entry name" value="YACP-LIKE NYN DOMAIN PROTEIN"/>
    <property type="match status" value="1"/>
</dbReference>
<evidence type="ECO:0000313" key="1">
    <source>
        <dbReference type="EMBL" id="TET92873.1"/>
    </source>
</evidence>
<reference evidence="1 2" key="1">
    <citation type="submission" date="2019-03" db="EMBL/GenBank/DDBJ databases">
        <title>Metabolic potential of uncultured bacteria and archaea associated with petroleum seepage in deep-sea sediments.</title>
        <authorList>
            <person name="Dong X."/>
            <person name="Hubert C."/>
        </authorList>
    </citation>
    <scope>NUCLEOTIDE SEQUENCE [LARGE SCALE GENOMIC DNA]</scope>
    <source>
        <strain evidence="1">E29_bin28</strain>
    </source>
</reference>
<protein>
    <recommendedName>
        <fullName evidence="3">NYN domain-containing protein</fullName>
    </recommendedName>
</protein>